<dbReference type="EMBL" id="PQXN01000750">
    <property type="protein sequence ID" value="TGO43894.1"/>
    <property type="molecule type" value="Genomic_DNA"/>
</dbReference>
<organism evidence="2 3">
    <name type="scientific">Botryotinia convoluta</name>
    <dbReference type="NCBI Taxonomy" id="54673"/>
    <lineage>
        <taxon>Eukaryota</taxon>
        <taxon>Fungi</taxon>
        <taxon>Dikarya</taxon>
        <taxon>Ascomycota</taxon>
        <taxon>Pezizomycotina</taxon>
        <taxon>Leotiomycetes</taxon>
        <taxon>Helotiales</taxon>
        <taxon>Sclerotiniaceae</taxon>
        <taxon>Botryotinia</taxon>
    </lineage>
</organism>
<evidence type="ECO:0000313" key="3">
    <source>
        <dbReference type="Proteomes" id="UP000297527"/>
    </source>
</evidence>
<dbReference type="InterPro" id="IPR045518">
    <property type="entry name" value="2EXR"/>
</dbReference>
<sequence>MSTNNGISKIHDTATNKDVPFSRRFPAGIESMIFEEACYNERVVWIRESWLNVAIDSGFLNSRGLARFRTDQPVPAIMHVNANAREIPLRHYKVGFTLRKMSTR</sequence>
<reference evidence="2 3" key="1">
    <citation type="submission" date="2017-12" db="EMBL/GenBank/DDBJ databases">
        <title>Comparative genomics of Botrytis spp.</title>
        <authorList>
            <person name="Valero-Jimenez C.A."/>
            <person name="Tapia P."/>
            <person name="Veloso J."/>
            <person name="Silva-Moreno E."/>
            <person name="Staats M."/>
            <person name="Valdes J.H."/>
            <person name="Van Kan J.A.L."/>
        </authorList>
    </citation>
    <scope>NUCLEOTIDE SEQUENCE [LARGE SCALE GENOMIC DNA]</scope>
    <source>
        <strain evidence="2 3">MUCL11595</strain>
    </source>
</reference>
<gene>
    <name evidence="2" type="ORF">BCON_0752g00030</name>
</gene>
<proteinExistence type="predicted"/>
<evidence type="ECO:0000259" key="1">
    <source>
        <dbReference type="Pfam" id="PF20150"/>
    </source>
</evidence>
<comment type="caution">
    <text evidence="2">The sequence shown here is derived from an EMBL/GenBank/DDBJ whole genome shotgun (WGS) entry which is preliminary data.</text>
</comment>
<dbReference type="Pfam" id="PF20150">
    <property type="entry name" value="2EXR"/>
    <property type="match status" value="1"/>
</dbReference>
<feature type="domain" description="2EXR" evidence="1">
    <location>
        <begin position="24"/>
        <end position="99"/>
    </location>
</feature>
<keyword evidence="3" id="KW-1185">Reference proteome</keyword>
<accession>A0A4Z1H3X4</accession>
<dbReference type="AlphaFoldDB" id="A0A4Z1H3X4"/>
<evidence type="ECO:0000313" key="2">
    <source>
        <dbReference type="EMBL" id="TGO43894.1"/>
    </source>
</evidence>
<dbReference type="Proteomes" id="UP000297527">
    <property type="component" value="Unassembled WGS sequence"/>
</dbReference>
<dbReference type="OrthoDB" id="3540486at2759"/>
<name>A0A4Z1H3X4_9HELO</name>
<protein>
    <recommendedName>
        <fullName evidence="1">2EXR domain-containing protein</fullName>
    </recommendedName>
</protein>